<accession>A0A1M6JGT8</accession>
<evidence type="ECO:0000313" key="2">
    <source>
        <dbReference type="Proteomes" id="UP000184529"/>
    </source>
</evidence>
<name>A0A1M6JGT8_9FIRM</name>
<dbReference type="EMBL" id="FQZM01000035">
    <property type="protein sequence ID" value="SHJ45929.1"/>
    <property type="molecule type" value="Genomic_DNA"/>
</dbReference>
<reference evidence="2" key="1">
    <citation type="submission" date="2016-11" db="EMBL/GenBank/DDBJ databases">
        <authorList>
            <person name="Varghese N."/>
            <person name="Submissions S."/>
        </authorList>
    </citation>
    <scope>NUCLEOTIDE SEQUENCE [LARGE SCALE GENOMIC DNA]</scope>
    <source>
        <strain evidence="2">DSM 16057</strain>
    </source>
</reference>
<dbReference type="AlphaFoldDB" id="A0A1M6JGT8"/>
<keyword evidence="2" id="KW-1185">Reference proteome</keyword>
<dbReference type="STRING" id="1121432.SAMN02745219_02614"/>
<gene>
    <name evidence="1" type="ORF">SAMN02745219_02614</name>
</gene>
<dbReference type="RefSeq" id="WP_072870235.1">
    <property type="nucleotide sequence ID" value="NZ_FQZM01000035.1"/>
</dbReference>
<dbReference type="Proteomes" id="UP000184529">
    <property type="component" value="Unassembled WGS sequence"/>
</dbReference>
<dbReference type="OrthoDB" id="581382at2"/>
<protein>
    <submittedName>
        <fullName evidence="1">Uncharacterized protein</fullName>
    </submittedName>
</protein>
<proteinExistence type="predicted"/>
<sequence length="117" mass="12978">MPKVIRRVPAEYVVEQIGGGVICPNCGAGNWKRTTPEKCSICGTMEVPDPVRYIERRIPGYVEVRCDCGNTVICDGFTNTCERCGRDYNWNGTLLAPRSQWGEETGETEADIFLGAE</sequence>
<evidence type="ECO:0000313" key="1">
    <source>
        <dbReference type="EMBL" id="SHJ45929.1"/>
    </source>
</evidence>
<organism evidence="1 2">
    <name type="scientific">Desulfofundulus thermosubterraneus DSM 16057</name>
    <dbReference type="NCBI Taxonomy" id="1121432"/>
    <lineage>
        <taxon>Bacteria</taxon>
        <taxon>Bacillati</taxon>
        <taxon>Bacillota</taxon>
        <taxon>Clostridia</taxon>
        <taxon>Eubacteriales</taxon>
        <taxon>Peptococcaceae</taxon>
        <taxon>Desulfofundulus</taxon>
    </lineage>
</organism>